<comment type="caution">
    <text evidence="2">The sequence shown here is derived from an EMBL/GenBank/DDBJ whole genome shotgun (WGS) entry which is preliminary data.</text>
</comment>
<evidence type="ECO:0000313" key="3">
    <source>
        <dbReference type="Proteomes" id="UP000232688"/>
    </source>
</evidence>
<dbReference type="Gene3D" id="1.10.510.10">
    <property type="entry name" value="Transferase(Phosphotransferase) domain 1"/>
    <property type="match status" value="1"/>
</dbReference>
<dbReference type="EMBL" id="LLXH01002944">
    <property type="protein sequence ID" value="PKC54851.1"/>
    <property type="molecule type" value="Genomic_DNA"/>
</dbReference>
<accession>A0A2N0QUX5</accession>
<feature type="domain" description="Serine-threonine/tyrosine-protein kinase catalytic" evidence="1">
    <location>
        <begin position="2"/>
        <end position="57"/>
    </location>
</feature>
<gene>
    <name evidence="2" type="ORF">RhiirA1_476572</name>
</gene>
<reference evidence="2 3" key="1">
    <citation type="submission" date="2017-10" db="EMBL/GenBank/DDBJ databases">
        <title>Extensive intraspecific genome diversity in a model arbuscular mycorrhizal fungus.</title>
        <authorList>
            <person name="Chen E.C.H."/>
            <person name="Morin E."/>
            <person name="Baudet D."/>
            <person name="Noel J."/>
            <person name="Ndikumana S."/>
            <person name="Charron P."/>
            <person name="St-Onge C."/>
            <person name="Giorgi J."/>
            <person name="Grigoriev I.V."/>
            <person name="Roux C."/>
            <person name="Martin F.M."/>
            <person name="Corradi N."/>
        </authorList>
    </citation>
    <scope>NUCLEOTIDE SEQUENCE [LARGE SCALE GENOMIC DNA]</scope>
    <source>
        <strain evidence="2 3">A1</strain>
    </source>
</reference>
<evidence type="ECO:0000259" key="1">
    <source>
        <dbReference type="Pfam" id="PF07714"/>
    </source>
</evidence>
<sequence length="131" mass="15251">MCQPVNNAEQSVKEEGAYGVLPYMAPEVLCGYQYIKAVDIYSFRIIMNEYMSEEIPYNCPQMLTESFDLILFKFTSICSEVRGFSLFAFITSISRKLRTPSKNTSNYGNDRLSYYFYKQNHLQLYMKSLSS</sequence>
<protein>
    <recommendedName>
        <fullName evidence="1">Serine-threonine/tyrosine-protein kinase catalytic domain-containing protein</fullName>
    </recommendedName>
</protein>
<reference evidence="2 3" key="2">
    <citation type="submission" date="2017-10" db="EMBL/GenBank/DDBJ databases">
        <title>Genome analyses suggest a sexual origin of heterokaryosis in a supposedly ancient asexual fungus.</title>
        <authorList>
            <person name="Corradi N."/>
            <person name="Sedzielewska K."/>
            <person name="Noel J."/>
            <person name="Charron P."/>
            <person name="Farinelli L."/>
            <person name="Marton T."/>
            <person name="Kruger M."/>
            <person name="Pelin A."/>
            <person name="Brachmann A."/>
            <person name="Corradi N."/>
        </authorList>
    </citation>
    <scope>NUCLEOTIDE SEQUENCE [LARGE SCALE GENOMIC DNA]</scope>
    <source>
        <strain evidence="2 3">A1</strain>
    </source>
</reference>
<dbReference type="AlphaFoldDB" id="A0A2N0QUX5"/>
<dbReference type="InterPro" id="IPR011009">
    <property type="entry name" value="Kinase-like_dom_sf"/>
</dbReference>
<dbReference type="SUPFAM" id="SSF56112">
    <property type="entry name" value="Protein kinase-like (PK-like)"/>
    <property type="match status" value="1"/>
</dbReference>
<evidence type="ECO:0000313" key="2">
    <source>
        <dbReference type="EMBL" id="PKC54851.1"/>
    </source>
</evidence>
<organism evidence="2 3">
    <name type="scientific">Rhizophagus irregularis</name>
    <dbReference type="NCBI Taxonomy" id="588596"/>
    <lineage>
        <taxon>Eukaryota</taxon>
        <taxon>Fungi</taxon>
        <taxon>Fungi incertae sedis</taxon>
        <taxon>Mucoromycota</taxon>
        <taxon>Glomeromycotina</taxon>
        <taxon>Glomeromycetes</taxon>
        <taxon>Glomerales</taxon>
        <taxon>Glomeraceae</taxon>
        <taxon>Rhizophagus</taxon>
    </lineage>
</organism>
<dbReference type="VEuPathDB" id="FungiDB:RhiirA1_476572"/>
<dbReference type="InterPro" id="IPR001245">
    <property type="entry name" value="Ser-Thr/Tyr_kinase_cat_dom"/>
</dbReference>
<dbReference type="Proteomes" id="UP000232688">
    <property type="component" value="Unassembled WGS sequence"/>
</dbReference>
<dbReference type="GO" id="GO:0004672">
    <property type="term" value="F:protein kinase activity"/>
    <property type="evidence" value="ECO:0007669"/>
    <property type="project" value="InterPro"/>
</dbReference>
<proteinExistence type="predicted"/>
<name>A0A2N0QUX5_9GLOM</name>
<dbReference type="Pfam" id="PF07714">
    <property type="entry name" value="PK_Tyr_Ser-Thr"/>
    <property type="match status" value="1"/>
</dbReference>